<protein>
    <submittedName>
        <fullName evidence="1">Uncharacterized protein</fullName>
    </submittedName>
</protein>
<organism evidence="1 2">
    <name type="scientific">Giesbergeria sinuosa</name>
    <dbReference type="NCBI Taxonomy" id="80883"/>
    <lineage>
        <taxon>Bacteria</taxon>
        <taxon>Pseudomonadati</taxon>
        <taxon>Pseudomonadota</taxon>
        <taxon>Betaproteobacteria</taxon>
        <taxon>Burkholderiales</taxon>
        <taxon>Comamonadaceae</taxon>
        <taxon>Giesbergeria</taxon>
    </lineage>
</organism>
<keyword evidence="2" id="KW-1185">Reference proteome</keyword>
<gene>
    <name evidence="1" type="ORF">ACFO6X_14005</name>
</gene>
<comment type="caution">
    <text evidence="1">The sequence shown here is derived from an EMBL/GenBank/DDBJ whole genome shotgun (WGS) entry which is preliminary data.</text>
</comment>
<dbReference type="RefSeq" id="WP_382434106.1">
    <property type="nucleotide sequence ID" value="NZ_JBHSHJ010000013.1"/>
</dbReference>
<dbReference type="EMBL" id="JBHSHJ010000013">
    <property type="protein sequence ID" value="MFC4790094.1"/>
    <property type="molecule type" value="Genomic_DNA"/>
</dbReference>
<name>A0ABV9QH01_9BURK</name>
<proteinExistence type="predicted"/>
<accession>A0ABV9QH01</accession>
<sequence length="99" mass="11212">MSLSSQKQSIISENNGLQAKSCGVYDNSHSTHKNICINLKLHPNDYKIIETAAKFRGIGIEDFIEITVYLCAKEIIFQTHPFIDILSQQDTELNQRGEN</sequence>
<evidence type="ECO:0000313" key="1">
    <source>
        <dbReference type="EMBL" id="MFC4790094.1"/>
    </source>
</evidence>
<evidence type="ECO:0000313" key="2">
    <source>
        <dbReference type="Proteomes" id="UP001596001"/>
    </source>
</evidence>
<reference evidence="2" key="1">
    <citation type="journal article" date="2019" name="Int. J. Syst. Evol. Microbiol.">
        <title>The Global Catalogue of Microorganisms (GCM) 10K type strain sequencing project: providing services to taxonomists for standard genome sequencing and annotation.</title>
        <authorList>
            <consortium name="The Broad Institute Genomics Platform"/>
            <consortium name="The Broad Institute Genome Sequencing Center for Infectious Disease"/>
            <person name="Wu L."/>
            <person name="Ma J."/>
        </authorList>
    </citation>
    <scope>NUCLEOTIDE SEQUENCE [LARGE SCALE GENOMIC DNA]</scope>
    <source>
        <strain evidence="2">CCUG 49452</strain>
    </source>
</reference>
<dbReference type="SUPFAM" id="SSF47598">
    <property type="entry name" value="Ribbon-helix-helix"/>
    <property type="match status" value="1"/>
</dbReference>
<dbReference type="Proteomes" id="UP001596001">
    <property type="component" value="Unassembled WGS sequence"/>
</dbReference>
<dbReference type="InterPro" id="IPR010985">
    <property type="entry name" value="Ribbon_hlx_hlx"/>
</dbReference>